<sequence>MPSMQMFGRRWLAGTDDLVFPGLLELLMRGIW</sequence>
<gene>
    <name evidence="1" type="ORF">FWK35_00021461</name>
</gene>
<dbReference type="AlphaFoldDB" id="A0A6G0YE85"/>
<evidence type="ECO:0000313" key="1">
    <source>
        <dbReference type="EMBL" id="KAF0754186.1"/>
    </source>
</evidence>
<keyword evidence="2" id="KW-1185">Reference proteome</keyword>
<organism evidence="1 2">
    <name type="scientific">Aphis craccivora</name>
    <name type="common">Cowpea aphid</name>
    <dbReference type="NCBI Taxonomy" id="307492"/>
    <lineage>
        <taxon>Eukaryota</taxon>
        <taxon>Metazoa</taxon>
        <taxon>Ecdysozoa</taxon>
        <taxon>Arthropoda</taxon>
        <taxon>Hexapoda</taxon>
        <taxon>Insecta</taxon>
        <taxon>Pterygota</taxon>
        <taxon>Neoptera</taxon>
        <taxon>Paraneoptera</taxon>
        <taxon>Hemiptera</taxon>
        <taxon>Sternorrhyncha</taxon>
        <taxon>Aphidomorpha</taxon>
        <taxon>Aphidoidea</taxon>
        <taxon>Aphididae</taxon>
        <taxon>Aphidini</taxon>
        <taxon>Aphis</taxon>
        <taxon>Aphis</taxon>
    </lineage>
</organism>
<dbReference type="OrthoDB" id="438440at2759"/>
<comment type="caution">
    <text evidence="1">The sequence shown here is derived from an EMBL/GenBank/DDBJ whole genome shotgun (WGS) entry which is preliminary data.</text>
</comment>
<dbReference type="Proteomes" id="UP000478052">
    <property type="component" value="Unassembled WGS sequence"/>
</dbReference>
<evidence type="ECO:0000313" key="2">
    <source>
        <dbReference type="Proteomes" id="UP000478052"/>
    </source>
</evidence>
<accession>A0A6G0YE85</accession>
<feature type="non-terminal residue" evidence="1">
    <location>
        <position position="32"/>
    </location>
</feature>
<dbReference type="EMBL" id="VUJU01004487">
    <property type="protein sequence ID" value="KAF0754186.1"/>
    <property type="molecule type" value="Genomic_DNA"/>
</dbReference>
<proteinExistence type="predicted"/>
<protein>
    <submittedName>
        <fullName evidence="1">Sn1-specific diacylglycerol lipase beta</fullName>
    </submittedName>
</protein>
<name>A0A6G0YE85_APHCR</name>
<reference evidence="1 2" key="1">
    <citation type="submission" date="2019-08" db="EMBL/GenBank/DDBJ databases">
        <title>Whole genome of Aphis craccivora.</title>
        <authorList>
            <person name="Voronova N.V."/>
            <person name="Shulinski R.S."/>
            <person name="Bandarenka Y.V."/>
            <person name="Zhorov D.G."/>
            <person name="Warner D."/>
        </authorList>
    </citation>
    <scope>NUCLEOTIDE SEQUENCE [LARGE SCALE GENOMIC DNA]</scope>
    <source>
        <strain evidence="1">180601</strain>
        <tissue evidence="1">Whole Body</tissue>
    </source>
</reference>